<keyword evidence="9 19" id="KW-0378">Hydrolase</keyword>
<keyword evidence="8 19" id="KW-0227">DNA damage</keyword>
<accession>A0A6G1KJ81</accession>
<sequence>MASKEATAFVLDLGQSMGQKQNGRSKTNLDWAMEYVWDKITTAVATGRKTALMSVVGARTDETDLGGLVNDDEGYSNTQVFTHLKQFLLTDIRELQAQIKPSSTDDGDILSALAIAIQMIDQGTCGKNGTPLKYDRRIIIVTDGQGHMDPTDLDQIAAKLKQDNFEITLLGVDFDDPENGFKEEDKDAHKEQNEAVLKEFINNCDGNFGTLAEAIDQMDTPRLKEIRAVHSYKGELTLGNSELYQATMTIDVERYPCTTIAKPPTASSFVVQTDLGSAPEASTQSSATMAEQDHPMDGQLSAVKNQRAYQVDNPDEPGMKMNVELEDLEKGYEYGRTAVHINESERNVVKLETTQAFELIGFVRVDKFDRYLAMSKTNYIMAQKGNDKAQLALSAFAHALYETDCFAIARLVAKDNKAPLVVLLVPRLEGDRETLIEVELPFEEDMRRYKFPPLDKKLTITGKIITEHKDLPRSDLMTAMSEYVDAMDLSELDNGEEYMKPEDIYSPLLHRINHIIRWRACNPTHTTLPDPPQILTKYSAPPPELIANAETQLDALKAAADVKKVPPKVKGRGKRSLRDREKPLSGLDVDELLGNPKRVKIDSGNLIPSFKQALAVTDDLEAVQSAADDMGNAIRKLVSESVGESGYGRALEALRVMREELSEMEEPDIYNAFVRGLKSDVLEGKLKGDRREMWWKIRGSRYGLVDDKRCSMSDVSVEEAADFYKS</sequence>
<dbReference type="PANTHER" id="PTHR12604">
    <property type="entry name" value="KU AUTOANTIGEN DNA HELICASE"/>
    <property type="match status" value="1"/>
</dbReference>
<dbReference type="Gene3D" id="1.10.1600.10">
    <property type="match status" value="1"/>
</dbReference>
<keyword evidence="15 19" id="KW-0234">DNA repair</keyword>
<comment type="function">
    <text evidence="17">Single-stranded DNA-dependent ATP-dependent helicase. Involved in non-homologous end joining (NHEJ) DNA double strand break repair. DNA-binding is sequence-independent but has a high affinity to nicks in double-stranded DNA and to the ends of duplex DNA. Binds to naturally occurring chromosomal ends, and therefore provides chromosomal end protection. Required also for telomere recombination to repair telomeric ends in the absence of telomerase. KU70, of the KU70/KU80 heterodimer, binds to the stem loop of TLC1, the RNA component of telomerase. Involved in telomere maintenance. Interacts with telomeric repeats and subtelomeric sequences thereby controlling telomere length and protecting against subtelomeric rearrangement. Maintains telomeric chromatin, which is involved in silencing the expression of genes located at the telomere. Required for mating-type switching.</text>
</comment>
<dbReference type="PROSITE" id="PS50234">
    <property type="entry name" value="VWFA"/>
    <property type="match status" value="1"/>
</dbReference>
<evidence type="ECO:0000256" key="9">
    <source>
        <dbReference type="ARBA" id="ARBA00022801"/>
    </source>
</evidence>
<dbReference type="GO" id="GO:0003684">
    <property type="term" value="F:damaged DNA binding"/>
    <property type="evidence" value="ECO:0007669"/>
    <property type="project" value="InterPro"/>
</dbReference>
<evidence type="ECO:0000256" key="11">
    <source>
        <dbReference type="ARBA" id="ARBA00022840"/>
    </source>
</evidence>
<keyword evidence="14 19" id="KW-0233">DNA recombination</keyword>
<dbReference type="GO" id="GO:0006303">
    <property type="term" value="P:double-strand break repair via nonhomologous end joining"/>
    <property type="evidence" value="ECO:0007669"/>
    <property type="project" value="InterPro"/>
</dbReference>
<keyword evidence="11 19" id="KW-0067">ATP-binding</keyword>
<evidence type="ECO:0000256" key="4">
    <source>
        <dbReference type="ARBA" id="ARBA00012551"/>
    </source>
</evidence>
<dbReference type="GO" id="GO:0016787">
    <property type="term" value="F:hydrolase activity"/>
    <property type="evidence" value="ECO:0007669"/>
    <property type="project" value="UniProtKB-KW"/>
</dbReference>
<evidence type="ECO:0000256" key="12">
    <source>
        <dbReference type="ARBA" id="ARBA00022895"/>
    </source>
</evidence>
<dbReference type="EMBL" id="MU005765">
    <property type="protein sequence ID" value="KAF2712894.1"/>
    <property type="molecule type" value="Genomic_DNA"/>
</dbReference>
<dbReference type="PANTHER" id="PTHR12604:SF4">
    <property type="entry name" value="X-RAY REPAIR CROSS-COMPLEMENTING PROTEIN 5"/>
    <property type="match status" value="1"/>
</dbReference>
<dbReference type="CDD" id="cd00873">
    <property type="entry name" value="KU80"/>
    <property type="match status" value="1"/>
</dbReference>
<dbReference type="Pfam" id="PF00092">
    <property type="entry name" value="VWA"/>
    <property type="match status" value="1"/>
</dbReference>
<organism evidence="21 22">
    <name type="scientific">Pleomassaria siparia CBS 279.74</name>
    <dbReference type="NCBI Taxonomy" id="1314801"/>
    <lineage>
        <taxon>Eukaryota</taxon>
        <taxon>Fungi</taxon>
        <taxon>Dikarya</taxon>
        <taxon>Ascomycota</taxon>
        <taxon>Pezizomycotina</taxon>
        <taxon>Dothideomycetes</taxon>
        <taxon>Pleosporomycetidae</taxon>
        <taxon>Pleosporales</taxon>
        <taxon>Pleomassariaceae</taxon>
        <taxon>Pleomassaria</taxon>
    </lineage>
</organism>
<dbReference type="Pfam" id="PF08785">
    <property type="entry name" value="Ku_PK_bind"/>
    <property type="match status" value="1"/>
</dbReference>
<dbReference type="Pfam" id="PF02735">
    <property type="entry name" value="Ku"/>
    <property type="match status" value="1"/>
</dbReference>
<dbReference type="Gene3D" id="1.25.40.240">
    <property type="entry name" value="Ku, C-terminal domain"/>
    <property type="match status" value="1"/>
</dbReference>
<dbReference type="FunFam" id="3.40.50.410:FF:000073">
    <property type="entry name" value="ATP-dependent DNA helicase II subunit 2"/>
    <property type="match status" value="1"/>
</dbReference>
<evidence type="ECO:0000256" key="17">
    <source>
        <dbReference type="ARBA" id="ARBA00024890"/>
    </source>
</evidence>
<evidence type="ECO:0000256" key="5">
    <source>
        <dbReference type="ARBA" id="ARBA00021792"/>
    </source>
</evidence>
<keyword evidence="6" id="KW-0158">Chromosome</keyword>
<dbReference type="SUPFAM" id="SSF100939">
    <property type="entry name" value="SPOC domain-like"/>
    <property type="match status" value="1"/>
</dbReference>
<dbReference type="InterPro" id="IPR016194">
    <property type="entry name" value="SPOC-like_C_dom_sf"/>
</dbReference>
<evidence type="ECO:0000256" key="15">
    <source>
        <dbReference type="ARBA" id="ARBA00023204"/>
    </source>
</evidence>
<keyword evidence="12" id="KW-0779">Telomere</keyword>
<dbReference type="GO" id="GO:0003678">
    <property type="term" value="F:DNA helicase activity"/>
    <property type="evidence" value="ECO:0007669"/>
    <property type="project" value="UniProtKB-EC"/>
</dbReference>
<dbReference type="EC" id="3.6.4.12" evidence="4 19"/>
<evidence type="ECO:0000256" key="10">
    <source>
        <dbReference type="ARBA" id="ARBA00022806"/>
    </source>
</evidence>
<dbReference type="Gene3D" id="3.40.50.410">
    <property type="entry name" value="von Willebrand factor, type A domain"/>
    <property type="match status" value="1"/>
</dbReference>
<dbReference type="Gene3D" id="2.40.290.10">
    <property type="match status" value="1"/>
</dbReference>
<dbReference type="OrthoDB" id="30826at2759"/>
<dbReference type="GO" id="GO:0042162">
    <property type="term" value="F:telomeric DNA binding"/>
    <property type="evidence" value="ECO:0007669"/>
    <property type="project" value="InterPro"/>
</dbReference>
<evidence type="ECO:0000256" key="3">
    <source>
        <dbReference type="ARBA" id="ARBA00007726"/>
    </source>
</evidence>
<evidence type="ECO:0000256" key="1">
    <source>
        <dbReference type="ARBA" id="ARBA00004123"/>
    </source>
</evidence>
<dbReference type="SUPFAM" id="SSF101420">
    <property type="entry name" value="C-terminal domain of Ku80"/>
    <property type="match status" value="1"/>
</dbReference>
<dbReference type="SUPFAM" id="SSF53300">
    <property type="entry name" value="vWA-like"/>
    <property type="match status" value="1"/>
</dbReference>
<dbReference type="GO" id="GO:0005524">
    <property type="term" value="F:ATP binding"/>
    <property type="evidence" value="ECO:0007669"/>
    <property type="project" value="UniProtKB-UniRule"/>
</dbReference>
<dbReference type="InterPro" id="IPR036465">
    <property type="entry name" value="vWFA_dom_sf"/>
</dbReference>
<keyword evidence="7 19" id="KW-0547">Nucleotide-binding</keyword>
<keyword evidence="10 19" id="KW-0347">Helicase</keyword>
<evidence type="ECO:0000256" key="16">
    <source>
        <dbReference type="ARBA" id="ARBA00023242"/>
    </source>
</evidence>
<protein>
    <recommendedName>
        <fullName evidence="5 19">ATP-dependent DNA helicase II subunit 2</fullName>
        <ecNumber evidence="4 19">3.6.4.12</ecNumber>
    </recommendedName>
</protein>
<dbReference type="GO" id="GO:0000781">
    <property type="term" value="C:chromosome, telomeric region"/>
    <property type="evidence" value="ECO:0007669"/>
    <property type="project" value="UniProtKB-SubCell"/>
</dbReference>
<dbReference type="InterPro" id="IPR006164">
    <property type="entry name" value="DNA_bd_Ku70/Ku80"/>
</dbReference>
<dbReference type="SMART" id="SM00559">
    <property type="entry name" value="Ku78"/>
    <property type="match status" value="1"/>
</dbReference>
<dbReference type="InterPro" id="IPR014893">
    <property type="entry name" value="Ku_PK_bind"/>
</dbReference>
<dbReference type="GO" id="GO:0043564">
    <property type="term" value="C:Ku70:Ku80 complex"/>
    <property type="evidence" value="ECO:0007669"/>
    <property type="project" value="InterPro"/>
</dbReference>
<comment type="subcellular location">
    <subcellularLocation>
        <location evidence="2">Chromosome</location>
        <location evidence="2">Telomere</location>
    </subcellularLocation>
    <subcellularLocation>
        <location evidence="1 19">Nucleus</location>
    </subcellularLocation>
</comment>
<evidence type="ECO:0000256" key="7">
    <source>
        <dbReference type="ARBA" id="ARBA00022741"/>
    </source>
</evidence>
<dbReference type="InterPro" id="IPR002035">
    <property type="entry name" value="VWF_A"/>
</dbReference>
<comment type="similarity">
    <text evidence="3 19">Belongs to the ku80 family.</text>
</comment>
<evidence type="ECO:0000256" key="18">
    <source>
        <dbReference type="ARBA" id="ARBA00047995"/>
    </source>
</evidence>
<keyword evidence="16 19" id="KW-0539">Nucleus</keyword>
<feature type="domain" description="VWFA" evidence="20">
    <location>
        <begin position="6"/>
        <end position="218"/>
    </location>
</feature>
<comment type="catalytic activity">
    <reaction evidence="18 19">
        <text>ATP + H2O = ADP + phosphate + H(+)</text>
        <dbReference type="Rhea" id="RHEA:13065"/>
        <dbReference type="ChEBI" id="CHEBI:15377"/>
        <dbReference type="ChEBI" id="CHEBI:15378"/>
        <dbReference type="ChEBI" id="CHEBI:30616"/>
        <dbReference type="ChEBI" id="CHEBI:43474"/>
        <dbReference type="ChEBI" id="CHEBI:456216"/>
        <dbReference type="EC" id="3.6.4.12"/>
    </reaction>
</comment>
<evidence type="ECO:0000259" key="20">
    <source>
        <dbReference type="PROSITE" id="PS50234"/>
    </source>
</evidence>
<evidence type="ECO:0000313" key="21">
    <source>
        <dbReference type="EMBL" id="KAF2712894.1"/>
    </source>
</evidence>
<dbReference type="GO" id="GO:0000723">
    <property type="term" value="P:telomere maintenance"/>
    <property type="evidence" value="ECO:0007669"/>
    <property type="project" value="InterPro"/>
</dbReference>
<dbReference type="InterPro" id="IPR036494">
    <property type="entry name" value="Ku_C_sf"/>
</dbReference>
<evidence type="ECO:0000256" key="2">
    <source>
        <dbReference type="ARBA" id="ARBA00004574"/>
    </source>
</evidence>
<keyword evidence="13 19" id="KW-0238">DNA-binding</keyword>
<proteinExistence type="inferred from homology"/>
<dbReference type="PIRSF" id="PIRSF016570">
    <property type="entry name" value="Ku80"/>
    <property type="match status" value="1"/>
</dbReference>
<dbReference type="GO" id="GO:0006310">
    <property type="term" value="P:DNA recombination"/>
    <property type="evidence" value="ECO:0007669"/>
    <property type="project" value="UniProtKB-KW"/>
</dbReference>
<evidence type="ECO:0000256" key="19">
    <source>
        <dbReference type="PIRNR" id="PIRNR016570"/>
    </source>
</evidence>
<gene>
    <name evidence="21" type="ORF">K504DRAFT_449678</name>
</gene>
<evidence type="ECO:0000256" key="13">
    <source>
        <dbReference type="ARBA" id="ARBA00023125"/>
    </source>
</evidence>
<dbReference type="GO" id="GO:0003690">
    <property type="term" value="F:double-stranded DNA binding"/>
    <property type="evidence" value="ECO:0007669"/>
    <property type="project" value="TreeGrafter"/>
</dbReference>
<name>A0A6G1KJ81_9PLEO</name>
<dbReference type="Proteomes" id="UP000799428">
    <property type="component" value="Unassembled WGS sequence"/>
</dbReference>
<evidence type="ECO:0000256" key="8">
    <source>
        <dbReference type="ARBA" id="ARBA00022763"/>
    </source>
</evidence>
<evidence type="ECO:0000313" key="22">
    <source>
        <dbReference type="Proteomes" id="UP000799428"/>
    </source>
</evidence>
<keyword evidence="22" id="KW-1185">Reference proteome</keyword>
<dbReference type="AlphaFoldDB" id="A0A6G1KJ81"/>
<evidence type="ECO:0000256" key="6">
    <source>
        <dbReference type="ARBA" id="ARBA00022454"/>
    </source>
</evidence>
<evidence type="ECO:0000256" key="14">
    <source>
        <dbReference type="ARBA" id="ARBA00023172"/>
    </source>
</evidence>
<reference evidence="21" key="1">
    <citation type="journal article" date="2020" name="Stud. Mycol.">
        <title>101 Dothideomycetes genomes: a test case for predicting lifestyles and emergence of pathogens.</title>
        <authorList>
            <person name="Haridas S."/>
            <person name="Albert R."/>
            <person name="Binder M."/>
            <person name="Bloem J."/>
            <person name="Labutti K."/>
            <person name="Salamov A."/>
            <person name="Andreopoulos B."/>
            <person name="Baker S."/>
            <person name="Barry K."/>
            <person name="Bills G."/>
            <person name="Bluhm B."/>
            <person name="Cannon C."/>
            <person name="Castanera R."/>
            <person name="Culley D."/>
            <person name="Daum C."/>
            <person name="Ezra D."/>
            <person name="Gonzalez J."/>
            <person name="Henrissat B."/>
            <person name="Kuo A."/>
            <person name="Liang C."/>
            <person name="Lipzen A."/>
            <person name="Lutzoni F."/>
            <person name="Magnuson J."/>
            <person name="Mondo S."/>
            <person name="Nolan M."/>
            <person name="Ohm R."/>
            <person name="Pangilinan J."/>
            <person name="Park H.-J."/>
            <person name="Ramirez L."/>
            <person name="Alfaro M."/>
            <person name="Sun H."/>
            <person name="Tritt A."/>
            <person name="Yoshinaga Y."/>
            <person name="Zwiers L.-H."/>
            <person name="Turgeon B."/>
            <person name="Goodwin S."/>
            <person name="Spatafora J."/>
            <person name="Crous P."/>
            <person name="Grigoriev I."/>
        </authorList>
    </citation>
    <scope>NUCLEOTIDE SEQUENCE</scope>
    <source>
        <strain evidence="21">CBS 279.74</strain>
    </source>
</reference>
<dbReference type="InterPro" id="IPR024193">
    <property type="entry name" value="Ku80"/>
</dbReference>
<dbReference type="FunFam" id="1.10.1600.10:FF:000002">
    <property type="entry name" value="X-ray repair cross-complementing protein 5"/>
    <property type="match status" value="1"/>
</dbReference>